<dbReference type="Proteomes" id="UP001283109">
    <property type="component" value="Unassembled WGS sequence"/>
</dbReference>
<dbReference type="EMBL" id="JAWQEV010000003">
    <property type="protein sequence ID" value="MDW4573432.1"/>
    <property type="molecule type" value="Genomic_DNA"/>
</dbReference>
<evidence type="ECO:0000313" key="4">
    <source>
        <dbReference type="Proteomes" id="UP001283109"/>
    </source>
</evidence>
<evidence type="ECO:0000259" key="2">
    <source>
        <dbReference type="Pfam" id="PF18741"/>
    </source>
</evidence>
<dbReference type="InterPro" id="IPR049468">
    <property type="entry name" value="Restrct_endonuc-II-like_dom"/>
</dbReference>
<feature type="compositionally biased region" description="Basic residues" evidence="1">
    <location>
        <begin position="291"/>
        <end position="301"/>
    </location>
</feature>
<sequence>MWSTHQTRADLFSAGFSGRQITAAVRAGAIVRARRDRYLPPDAPDEVVRAVRVGGRLTCLSLLKLHEVFVLANSKLHVQVAPRMSRMRSPHDRSHRLDLTKLHGTRLHWLTAREDGGAATCASLVEALAHGVLCQAPRAAIASIDSALNKGLVGMEDIATIFAMLPAKYGVLQPLIDGRAQSGPETLVRLMLLALGCAVDLQVEFDGVGFVDIVVDDWLVVECDSRQHHSDWEQRVKDYTRDLRLAQRGYAVLRLTAKDIMERPEEVLSALRGLVSARDRHSPRSRGAAAPRRKIRSRSRS</sequence>
<dbReference type="InterPro" id="IPR011335">
    <property type="entry name" value="Restrct_endonuc-II-like"/>
</dbReference>
<feature type="region of interest" description="Disordered" evidence="1">
    <location>
        <begin position="278"/>
        <end position="301"/>
    </location>
</feature>
<dbReference type="SUPFAM" id="SSF52980">
    <property type="entry name" value="Restriction endonuclease-like"/>
    <property type="match status" value="1"/>
</dbReference>
<accession>A0ABU4H268</accession>
<reference evidence="3 4" key="1">
    <citation type="submission" date="2023-11" db="EMBL/GenBank/DDBJ databases">
        <title>Draft genome sequence of Microbacterium arthrosphaerae JCM 30492.</title>
        <authorList>
            <person name="Zhang G."/>
            <person name="Ding Y."/>
        </authorList>
    </citation>
    <scope>NUCLEOTIDE SEQUENCE [LARGE SCALE GENOMIC DNA]</scope>
    <source>
        <strain evidence="3 4">JCM 30492</strain>
    </source>
</reference>
<protein>
    <submittedName>
        <fullName evidence="3">DUF559 domain-containing protein</fullName>
    </submittedName>
</protein>
<gene>
    <name evidence="3" type="ORF">R8Z58_11680</name>
</gene>
<dbReference type="Pfam" id="PF18741">
    <property type="entry name" value="MTES_1575"/>
    <property type="match status" value="1"/>
</dbReference>
<evidence type="ECO:0000256" key="1">
    <source>
        <dbReference type="SAM" id="MobiDB-lite"/>
    </source>
</evidence>
<feature type="domain" description="Restriction endonuclease type II-like" evidence="2">
    <location>
        <begin position="187"/>
        <end position="272"/>
    </location>
</feature>
<dbReference type="RefSeq" id="WP_318353937.1">
    <property type="nucleotide sequence ID" value="NZ_JAWQEV010000003.1"/>
</dbReference>
<organism evidence="3 4">
    <name type="scientific">Microbacterium arthrosphaerae</name>
    <dbReference type="NCBI Taxonomy" id="792652"/>
    <lineage>
        <taxon>Bacteria</taxon>
        <taxon>Bacillati</taxon>
        <taxon>Actinomycetota</taxon>
        <taxon>Actinomycetes</taxon>
        <taxon>Micrococcales</taxon>
        <taxon>Microbacteriaceae</taxon>
        <taxon>Microbacterium</taxon>
    </lineage>
</organism>
<evidence type="ECO:0000313" key="3">
    <source>
        <dbReference type="EMBL" id="MDW4573432.1"/>
    </source>
</evidence>
<keyword evidence="4" id="KW-1185">Reference proteome</keyword>
<comment type="caution">
    <text evidence="3">The sequence shown here is derived from an EMBL/GenBank/DDBJ whole genome shotgun (WGS) entry which is preliminary data.</text>
</comment>
<dbReference type="Gene3D" id="3.40.960.10">
    <property type="entry name" value="VSR Endonuclease"/>
    <property type="match status" value="1"/>
</dbReference>
<name>A0ABU4H268_9MICO</name>
<proteinExistence type="predicted"/>